<organism evidence="2 3">
    <name type="scientific">Agrococcus carbonis</name>
    <dbReference type="NCBI Taxonomy" id="684552"/>
    <lineage>
        <taxon>Bacteria</taxon>
        <taxon>Bacillati</taxon>
        <taxon>Actinomycetota</taxon>
        <taxon>Actinomycetes</taxon>
        <taxon>Micrococcales</taxon>
        <taxon>Microbacteriaceae</taxon>
        <taxon>Agrococcus</taxon>
    </lineage>
</organism>
<evidence type="ECO:0000313" key="3">
    <source>
        <dbReference type="Proteomes" id="UP000199649"/>
    </source>
</evidence>
<feature type="transmembrane region" description="Helical" evidence="1">
    <location>
        <begin position="121"/>
        <end position="141"/>
    </location>
</feature>
<keyword evidence="1" id="KW-0812">Transmembrane</keyword>
<dbReference type="Proteomes" id="UP000199649">
    <property type="component" value="Chromosome I"/>
</dbReference>
<accession>A0A1H1KU21</accession>
<keyword evidence="1" id="KW-0472">Membrane</keyword>
<dbReference type="STRING" id="684552.SAMN04489719_0081"/>
<feature type="transmembrane region" description="Helical" evidence="1">
    <location>
        <begin position="36"/>
        <end position="56"/>
    </location>
</feature>
<feature type="transmembrane region" description="Helical" evidence="1">
    <location>
        <begin position="148"/>
        <end position="171"/>
    </location>
</feature>
<keyword evidence="1" id="KW-1133">Transmembrane helix</keyword>
<keyword evidence="3" id="KW-1185">Reference proteome</keyword>
<evidence type="ECO:0000313" key="2">
    <source>
        <dbReference type="EMBL" id="SDR65510.1"/>
    </source>
</evidence>
<dbReference type="OrthoDB" id="5111308at2"/>
<gene>
    <name evidence="2" type="ORF">SAMN04489719_0081</name>
</gene>
<feature type="transmembrane region" description="Helical" evidence="1">
    <location>
        <begin position="244"/>
        <end position="264"/>
    </location>
</feature>
<feature type="transmembrane region" description="Helical" evidence="1">
    <location>
        <begin position="62"/>
        <end position="82"/>
    </location>
</feature>
<feature type="transmembrane region" description="Helical" evidence="1">
    <location>
        <begin position="279"/>
        <end position="306"/>
    </location>
</feature>
<dbReference type="RefSeq" id="WP_157674074.1">
    <property type="nucleotide sequence ID" value="NZ_LT629734.1"/>
</dbReference>
<feature type="transmembrane region" description="Helical" evidence="1">
    <location>
        <begin position="191"/>
        <end position="211"/>
    </location>
</feature>
<dbReference type="EMBL" id="LT629734">
    <property type="protein sequence ID" value="SDR65510.1"/>
    <property type="molecule type" value="Genomic_DNA"/>
</dbReference>
<sequence>MSALEQPRAQRQGSWSREEVWQHWPLTWADRASRSLLLVALAVGGLLASYGLTLLLHRPPSLAPSVTLRTIGVLLLLLAAFVAPASRGYRLGALYCIVLYAAGETAIVLMQSTTLLGATTYGALDAVTFASGAALVVGWMLVRMRHPLTILVVVLGYAIAGAAFFARALPVVRARLAPNAWAEAGSATDELVVRSVLLALVLGLVLLGWWLDGWMRALLPVANVAEPHGSGRASRTGELPRRRYALVTMLVGLDLIAIAVAISAKQPVARGRLSAEDDWWISIVLAVSTARTTMVLVAIAGAIIWLSNPEQRAT</sequence>
<reference evidence="3" key="1">
    <citation type="submission" date="2016-10" db="EMBL/GenBank/DDBJ databases">
        <authorList>
            <person name="Varghese N."/>
            <person name="Submissions S."/>
        </authorList>
    </citation>
    <scope>NUCLEOTIDE SEQUENCE [LARGE SCALE GENOMIC DNA]</scope>
    <source>
        <strain evidence="3">DSM 22965</strain>
    </source>
</reference>
<evidence type="ECO:0000256" key="1">
    <source>
        <dbReference type="SAM" id="Phobius"/>
    </source>
</evidence>
<dbReference type="AlphaFoldDB" id="A0A1H1KU21"/>
<proteinExistence type="predicted"/>
<name>A0A1H1KU21_9MICO</name>
<feature type="transmembrane region" description="Helical" evidence="1">
    <location>
        <begin position="89"/>
        <end position="109"/>
    </location>
</feature>
<protein>
    <submittedName>
        <fullName evidence="2">Uncharacterized protein</fullName>
    </submittedName>
</protein>